<keyword evidence="2" id="KW-1185">Reference proteome</keyword>
<proteinExistence type="predicted"/>
<dbReference type="VEuPathDB" id="TrichDB:TRFO_23137"/>
<dbReference type="EMBL" id="MLAK01000669">
    <property type="protein sequence ID" value="OHT08378.1"/>
    <property type="molecule type" value="Genomic_DNA"/>
</dbReference>
<evidence type="ECO:0000313" key="2">
    <source>
        <dbReference type="Proteomes" id="UP000179807"/>
    </source>
</evidence>
<organism evidence="1 2">
    <name type="scientific">Tritrichomonas foetus</name>
    <dbReference type="NCBI Taxonomy" id="1144522"/>
    <lineage>
        <taxon>Eukaryota</taxon>
        <taxon>Metamonada</taxon>
        <taxon>Parabasalia</taxon>
        <taxon>Tritrichomonadida</taxon>
        <taxon>Tritrichomonadidae</taxon>
        <taxon>Tritrichomonas</taxon>
    </lineage>
</organism>
<dbReference type="Proteomes" id="UP000179807">
    <property type="component" value="Unassembled WGS sequence"/>
</dbReference>
<sequence>MESKIISAYQNGLKRLFSIYNESEFTFIVGDQKVKCSKNLACLISPRVMHLLKNDPTSEELILLPNKSKNSSNVASTVVEETSNDHDNLLKDLKYFLNFYSSGYNNNEIDSFLDDSVGSKEIKKDTLSNPIGLEIMFKLQNFDLFFAETVEETNIYNLINELSRIEKFHQMIDQNIIDFIASNIYKIDLEILKQIDIKLLYQLITSKCLKLNDEHSLFIVIYELYEQKLKEEINEVSLNDYIHLFDAIEFPNLSDNDITSFLSIFNYNHLNSMIWNSLCCRLTNSFNQNTTRYTGHSIFQEKIIQYLKHNHSKSINELIHVQCSSTNKIFHDGKDCFVVLDDDLNCWYSRNASFGWISFHFYEGILIHPTSYSIKYGEGTNGFIQKWYFEGSSDNNKWDILEDHMDTDIENAEFSEKQYGLSTINWYNSFRIRIGDSCWGDNYYLGFCKLEISGDMKKQ</sequence>
<evidence type="ECO:0008006" key="3">
    <source>
        <dbReference type="Google" id="ProtNLM"/>
    </source>
</evidence>
<dbReference type="AlphaFoldDB" id="A0A1J4KBN2"/>
<protein>
    <recommendedName>
        <fullName evidence="3">F5/8 type C domain-containing protein</fullName>
    </recommendedName>
</protein>
<comment type="caution">
    <text evidence="1">The sequence shown here is derived from an EMBL/GenBank/DDBJ whole genome shotgun (WGS) entry which is preliminary data.</text>
</comment>
<evidence type="ECO:0000313" key="1">
    <source>
        <dbReference type="EMBL" id="OHT08378.1"/>
    </source>
</evidence>
<gene>
    <name evidence="1" type="ORF">TRFO_23137</name>
</gene>
<name>A0A1J4KBN2_9EUKA</name>
<reference evidence="1" key="1">
    <citation type="submission" date="2016-10" db="EMBL/GenBank/DDBJ databases">
        <authorList>
            <person name="Benchimol M."/>
            <person name="Almeida L.G."/>
            <person name="Vasconcelos A.T."/>
            <person name="Perreira-Neves A."/>
            <person name="Rosa I.A."/>
            <person name="Tasca T."/>
            <person name="Bogo M.R."/>
            <person name="de Souza W."/>
        </authorList>
    </citation>
    <scope>NUCLEOTIDE SEQUENCE [LARGE SCALE GENOMIC DNA]</scope>
    <source>
        <strain evidence="1">K</strain>
    </source>
</reference>
<dbReference type="GeneID" id="94837683"/>
<dbReference type="RefSeq" id="XP_068361514.1">
    <property type="nucleotide sequence ID" value="XM_068502979.1"/>
</dbReference>
<accession>A0A1J4KBN2</accession>